<organism evidence="1 2">
    <name type="scientific">Peptococcus niger</name>
    <dbReference type="NCBI Taxonomy" id="2741"/>
    <lineage>
        <taxon>Bacteria</taxon>
        <taxon>Bacillati</taxon>
        <taxon>Bacillota</taxon>
        <taxon>Clostridia</taxon>
        <taxon>Eubacteriales</taxon>
        <taxon>Peptococcaceae</taxon>
        <taxon>Peptococcus</taxon>
    </lineage>
</organism>
<protein>
    <submittedName>
        <fullName evidence="1">Uncharacterized protein</fullName>
    </submittedName>
</protein>
<accession>A0A1G7ADS4</accession>
<dbReference type="Proteomes" id="UP000198995">
    <property type="component" value="Unassembled WGS sequence"/>
</dbReference>
<evidence type="ECO:0000313" key="1">
    <source>
        <dbReference type="EMBL" id="SDE12185.1"/>
    </source>
</evidence>
<keyword evidence="2" id="KW-1185">Reference proteome</keyword>
<proteinExistence type="predicted"/>
<gene>
    <name evidence="1" type="ORF">SAMN04489866_1215</name>
</gene>
<name>A0A1G7ADS4_PEPNI</name>
<dbReference type="EMBL" id="FNAF01000021">
    <property type="protein sequence ID" value="SDE12185.1"/>
    <property type="molecule type" value="Genomic_DNA"/>
</dbReference>
<sequence>MDKLESEVKNILNADERILSFSFAKKTKSAYFILIKGENEFITFRVSNHPTSSFYSNRTFNNKKDLNQLLEEIRNYMDKSDWYIFKYEDYFSLKALSKIPFKRIQFYIDNTMGIFDHSLGGLVFYQSRKFGRNHKEFNVVSESFQKELRKLFASGLISSHREQI</sequence>
<dbReference type="RefSeq" id="WP_091792441.1">
    <property type="nucleotide sequence ID" value="NZ_FNAF01000021.1"/>
</dbReference>
<reference evidence="1 2" key="1">
    <citation type="submission" date="2016-10" db="EMBL/GenBank/DDBJ databases">
        <authorList>
            <person name="de Groot N.N."/>
        </authorList>
    </citation>
    <scope>NUCLEOTIDE SEQUENCE [LARGE SCALE GENOMIC DNA]</scope>
    <source>
        <strain evidence="1 2">DSM 20475</strain>
    </source>
</reference>
<dbReference type="AlphaFoldDB" id="A0A1G7ADS4"/>
<dbReference type="OrthoDB" id="2404054at2"/>
<evidence type="ECO:0000313" key="2">
    <source>
        <dbReference type="Proteomes" id="UP000198995"/>
    </source>
</evidence>